<keyword evidence="1" id="KW-0175">Coiled coil</keyword>
<feature type="coiled-coil region" evidence="1">
    <location>
        <begin position="231"/>
        <end position="262"/>
    </location>
</feature>
<feature type="compositionally biased region" description="Polar residues" evidence="2">
    <location>
        <begin position="95"/>
        <end position="106"/>
    </location>
</feature>
<feature type="compositionally biased region" description="Polar residues" evidence="2">
    <location>
        <begin position="55"/>
        <end position="64"/>
    </location>
</feature>
<feature type="compositionally biased region" description="Basic and acidic residues" evidence="2">
    <location>
        <begin position="208"/>
        <end position="217"/>
    </location>
</feature>
<feature type="region of interest" description="Disordered" evidence="2">
    <location>
        <begin position="18"/>
        <end position="68"/>
    </location>
</feature>
<dbReference type="EMBL" id="BKCJ010000344">
    <property type="protein sequence ID" value="GEU32350.1"/>
    <property type="molecule type" value="Genomic_DNA"/>
</dbReference>
<name>A0A6L2J6S0_TANCI</name>
<feature type="region of interest" description="Disordered" evidence="2">
    <location>
        <begin position="196"/>
        <end position="217"/>
    </location>
</feature>
<dbReference type="AlphaFoldDB" id="A0A6L2J6S0"/>
<organism evidence="3">
    <name type="scientific">Tanacetum cinerariifolium</name>
    <name type="common">Dalmatian daisy</name>
    <name type="synonym">Chrysanthemum cinerariifolium</name>
    <dbReference type="NCBI Taxonomy" id="118510"/>
    <lineage>
        <taxon>Eukaryota</taxon>
        <taxon>Viridiplantae</taxon>
        <taxon>Streptophyta</taxon>
        <taxon>Embryophyta</taxon>
        <taxon>Tracheophyta</taxon>
        <taxon>Spermatophyta</taxon>
        <taxon>Magnoliopsida</taxon>
        <taxon>eudicotyledons</taxon>
        <taxon>Gunneridae</taxon>
        <taxon>Pentapetalae</taxon>
        <taxon>asterids</taxon>
        <taxon>campanulids</taxon>
        <taxon>Asterales</taxon>
        <taxon>Asteraceae</taxon>
        <taxon>Asteroideae</taxon>
        <taxon>Anthemideae</taxon>
        <taxon>Anthemidinae</taxon>
        <taxon>Tanacetum</taxon>
    </lineage>
</organism>
<sequence length="270" mass="29446">MGNTIYYYDTSLTLIKPQHTPTTASPSHIEPIPTVASSSQTKKTQKHRKTKRNATEISQSSGPTTHVADETVYEERGDTVERVATTAASLDAEQDSGNIPRTQSTALPDEPIPQGTGSETQGRYGHDIDVSASITTVGINLTADEPVTTVSAPVTTAGISVSTIEPSTPPTTTQTVIEDEDLIIAQTLMNLRTSETTTRPTMPPQQKLDPKDKGKGKMVKLEKPLKKKDQIEFDEKVARNLEAQLQAELEEEERLARQKEEKANIALIVE</sequence>
<feature type="compositionally biased region" description="Basic residues" evidence="2">
    <location>
        <begin position="43"/>
        <end position="52"/>
    </location>
</feature>
<reference evidence="3" key="1">
    <citation type="journal article" date="2019" name="Sci. Rep.">
        <title>Draft genome of Tanacetum cinerariifolium, the natural source of mosquito coil.</title>
        <authorList>
            <person name="Yamashiro T."/>
            <person name="Shiraishi A."/>
            <person name="Satake H."/>
            <person name="Nakayama K."/>
        </authorList>
    </citation>
    <scope>NUCLEOTIDE SEQUENCE</scope>
</reference>
<comment type="caution">
    <text evidence="3">The sequence shown here is derived from an EMBL/GenBank/DDBJ whole genome shotgun (WGS) entry which is preliminary data.</text>
</comment>
<evidence type="ECO:0000256" key="2">
    <source>
        <dbReference type="SAM" id="MobiDB-lite"/>
    </source>
</evidence>
<evidence type="ECO:0000313" key="3">
    <source>
        <dbReference type="EMBL" id="GEU32350.1"/>
    </source>
</evidence>
<feature type="region of interest" description="Disordered" evidence="2">
    <location>
        <begin position="88"/>
        <end position="124"/>
    </location>
</feature>
<gene>
    <name evidence="3" type="ORF">Tci_004328</name>
</gene>
<proteinExistence type="predicted"/>
<accession>A0A6L2J6S0</accession>
<protein>
    <submittedName>
        <fullName evidence="3">Uncharacterized protein</fullName>
    </submittedName>
</protein>
<evidence type="ECO:0000256" key="1">
    <source>
        <dbReference type="SAM" id="Coils"/>
    </source>
</evidence>